<proteinExistence type="inferred from homology"/>
<dbReference type="InterPro" id="IPR036188">
    <property type="entry name" value="FAD/NAD-bd_sf"/>
</dbReference>
<comment type="cofactor">
    <cofactor evidence="1">
        <name>FAD</name>
        <dbReference type="ChEBI" id="CHEBI:57692"/>
    </cofactor>
</comment>
<dbReference type="SUPFAM" id="SSF51905">
    <property type="entry name" value="FAD/NAD(P)-binding domain"/>
    <property type="match status" value="1"/>
</dbReference>
<dbReference type="GO" id="GO:0003955">
    <property type="term" value="F:NAD(P)H dehydrogenase (quinone) activity"/>
    <property type="evidence" value="ECO:0007669"/>
    <property type="project" value="TreeGrafter"/>
</dbReference>
<dbReference type="InterPro" id="IPR023753">
    <property type="entry name" value="FAD/NAD-binding_dom"/>
</dbReference>
<dbReference type="PANTHER" id="PTHR42913">
    <property type="entry name" value="APOPTOSIS-INDUCING FACTOR 1"/>
    <property type="match status" value="1"/>
</dbReference>
<evidence type="ECO:0000256" key="1">
    <source>
        <dbReference type="ARBA" id="ARBA00001974"/>
    </source>
</evidence>
<protein>
    <recommendedName>
        <fullName evidence="6">FAD/NAD(P)-binding domain-containing protein</fullName>
    </recommendedName>
</protein>
<keyword evidence="4" id="KW-0274">FAD</keyword>
<evidence type="ECO:0000256" key="2">
    <source>
        <dbReference type="ARBA" id="ARBA00005272"/>
    </source>
</evidence>
<keyword evidence="3" id="KW-0285">Flavoprotein</keyword>
<reference evidence="7" key="1">
    <citation type="journal article" date="2020" name="mSystems">
        <title>Genome- and Community-Level Interaction Insights into Carbon Utilization and Element Cycling Functions of Hydrothermarchaeota in Hydrothermal Sediment.</title>
        <authorList>
            <person name="Zhou Z."/>
            <person name="Liu Y."/>
            <person name="Xu W."/>
            <person name="Pan J."/>
            <person name="Luo Z.H."/>
            <person name="Li M."/>
        </authorList>
    </citation>
    <scope>NUCLEOTIDE SEQUENCE [LARGE SCALE GENOMIC DNA]</scope>
    <source>
        <strain evidence="7">SpSt-8</strain>
    </source>
</reference>
<feature type="domain" description="FAD/NAD(P)-binding" evidence="6">
    <location>
        <begin position="28"/>
        <end position="322"/>
    </location>
</feature>
<evidence type="ECO:0000313" key="7">
    <source>
        <dbReference type="EMBL" id="HGB25402.1"/>
    </source>
</evidence>
<dbReference type="PANTHER" id="PTHR42913:SF3">
    <property type="entry name" value="64 KDA MITOCHONDRIAL NADH DEHYDROGENASE (EUROFUNG)"/>
    <property type="match status" value="1"/>
</dbReference>
<evidence type="ECO:0000256" key="4">
    <source>
        <dbReference type="ARBA" id="ARBA00022827"/>
    </source>
</evidence>
<dbReference type="GO" id="GO:0019646">
    <property type="term" value="P:aerobic electron transport chain"/>
    <property type="evidence" value="ECO:0007669"/>
    <property type="project" value="TreeGrafter"/>
</dbReference>
<keyword evidence="5" id="KW-0560">Oxidoreductase</keyword>
<sequence length="413" mass="45880">MLLGKIFKSSKLRLLCCAFLFLLHCMARIVVLGGGFGGFYALKTLSSELKSEHEVTLIDRSDRFVYLPSLPYLISEKKSAEELTERYESIAKRYGADFIKGEVALIDLDARSIQLRDGREYDYDYLIIAAGATTEYYGIPGAEKTCPAWRLEDYNRMIEELRKLGEPRNVCVVGGGLTGLEVAGEMLEVLGPGRVTILEKMKILMPALNSPKAAEVAEKFLVSKGARIIKGNGVVRVDENELCLESGERVSCDMIIWAVGVRASPIELRGRVERVGRGGWIRVKPNLQLTNYENVYAIGDINHFAVDTDCAMKMAEEAILQGKLAARNIAAQIRGERSLLVHKPIFLSSKPKSLVSLGFDKAILVWDKKITFGRTPYMTKMFIETAVMRDIKGRVAGGLLTSIESTILKTISR</sequence>
<name>A0A7C3WQF8_THEPE</name>
<dbReference type="Gene3D" id="3.50.50.100">
    <property type="match status" value="1"/>
</dbReference>
<dbReference type="Pfam" id="PF07992">
    <property type="entry name" value="Pyr_redox_2"/>
    <property type="match status" value="1"/>
</dbReference>
<comment type="similarity">
    <text evidence="2">Belongs to the NADH dehydrogenase family.</text>
</comment>
<dbReference type="AlphaFoldDB" id="A0A7C3WQF8"/>
<dbReference type="InterPro" id="IPR051169">
    <property type="entry name" value="NADH-Q_oxidoreductase"/>
</dbReference>
<evidence type="ECO:0000256" key="5">
    <source>
        <dbReference type="ARBA" id="ARBA00023002"/>
    </source>
</evidence>
<dbReference type="EMBL" id="DTIB01000091">
    <property type="protein sequence ID" value="HGB25402.1"/>
    <property type="molecule type" value="Genomic_DNA"/>
</dbReference>
<gene>
    <name evidence="7" type="ORF">ENV88_05125</name>
</gene>
<comment type="caution">
    <text evidence="7">The sequence shown here is derived from an EMBL/GenBank/DDBJ whole genome shotgun (WGS) entry which is preliminary data.</text>
</comment>
<accession>A0A7C3WQF8</accession>
<dbReference type="PRINTS" id="PR00368">
    <property type="entry name" value="FADPNR"/>
</dbReference>
<organism evidence="7">
    <name type="scientific">Thermofilum pendens</name>
    <dbReference type="NCBI Taxonomy" id="2269"/>
    <lineage>
        <taxon>Archaea</taxon>
        <taxon>Thermoproteota</taxon>
        <taxon>Thermoprotei</taxon>
        <taxon>Thermofilales</taxon>
        <taxon>Thermofilaceae</taxon>
        <taxon>Thermofilum</taxon>
    </lineage>
</organism>
<evidence type="ECO:0000256" key="3">
    <source>
        <dbReference type="ARBA" id="ARBA00022630"/>
    </source>
</evidence>
<dbReference type="PRINTS" id="PR00411">
    <property type="entry name" value="PNDRDTASEI"/>
</dbReference>
<evidence type="ECO:0000259" key="6">
    <source>
        <dbReference type="Pfam" id="PF07992"/>
    </source>
</evidence>